<dbReference type="PANTHER" id="PTHR39555:SF1">
    <property type="entry name" value="TYPE IV PILUS INNER MEMBRANE COMPONENT PILO"/>
    <property type="match status" value="1"/>
</dbReference>
<proteinExistence type="predicted"/>
<dbReference type="InterPro" id="IPR014717">
    <property type="entry name" value="Transl_elong_EF1B/ribsomal_bS6"/>
</dbReference>
<dbReference type="EMBL" id="UOFO01000148">
    <property type="protein sequence ID" value="VAW88545.1"/>
    <property type="molecule type" value="Genomic_DNA"/>
</dbReference>
<dbReference type="Gene3D" id="1.10.287.540">
    <property type="entry name" value="Helix hairpin bin"/>
    <property type="match status" value="1"/>
</dbReference>
<evidence type="ECO:0000256" key="1">
    <source>
        <dbReference type="SAM" id="Phobius"/>
    </source>
</evidence>
<dbReference type="AlphaFoldDB" id="A0A3B0Z541"/>
<protein>
    <submittedName>
        <fullName evidence="2">Type IV pilus biogenesis protein PilO</fullName>
    </submittedName>
</protein>
<sequence length="205" mass="23112">MNLPSITFTDIDPNDIGSWPISLKALTIAATCVAVLFAGYFFDTQKQLTELERIEKKEIELKQTYKVKQNKAVNLPLYVKQMEEMQRSFGAMLRQLPSKTEVAELLIDISQTGLANGLEFQLFKPENEVPAEFYAELPINIRVLGSYHEFGNFISDVAALPRIVTLQEISIRPSATGKKNGAKKLIMEATAKTFRYLDESDDKES</sequence>
<evidence type="ECO:0000313" key="2">
    <source>
        <dbReference type="EMBL" id="VAW88545.1"/>
    </source>
</evidence>
<dbReference type="PIRSF" id="PIRSF016482">
    <property type="entry name" value="PilO"/>
    <property type="match status" value="1"/>
</dbReference>
<gene>
    <name evidence="2" type="ORF">MNBD_GAMMA16-1593</name>
</gene>
<dbReference type="Gene3D" id="3.30.70.60">
    <property type="match status" value="1"/>
</dbReference>
<feature type="transmembrane region" description="Helical" evidence="1">
    <location>
        <begin position="21"/>
        <end position="42"/>
    </location>
</feature>
<dbReference type="PANTHER" id="PTHR39555">
    <property type="entry name" value="FIMBRIAL ASSEMBLY PROTEIN PILO-LIKE PROTEIN-RELATED"/>
    <property type="match status" value="1"/>
</dbReference>
<dbReference type="GO" id="GO:0043107">
    <property type="term" value="P:type IV pilus-dependent motility"/>
    <property type="evidence" value="ECO:0007669"/>
    <property type="project" value="InterPro"/>
</dbReference>
<name>A0A3B0Z541_9ZZZZ</name>
<reference evidence="2" key="1">
    <citation type="submission" date="2018-06" db="EMBL/GenBank/DDBJ databases">
        <authorList>
            <person name="Zhirakovskaya E."/>
        </authorList>
    </citation>
    <scope>NUCLEOTIDE SEQUENCE</scope>
</reference>
<dbReference type="Pfam" id="PF04350">
    <property type="entry name" value="PilO"/>
    <property type="match status" value="1"/>
</dbReference>
<organism evidence="2">
    <name type="scientific">hydrothermal vent metagenome</name>
    <dbReference type="NCBI Taxonomy" id="652676"/>
    <lineage>
        <taxon>unclassified sequences</taxon>
        <taxon>metagenomes</taxon>
        <taxon>ecological metagenomes</taxon>
    </lineage>
</organism>
<keyword evidence="1" id="KW-0472">Membrane</keyword>
<keyword evidence="1" id="KW-0812">Transmembrane</keyword>
<dbReference type="GO" id="GO:0043683">
    <property type="term" value="P:type IV pilus assembly"/>
    <property type="evidence" value="ECO:0007669"/>
    <property type="project" value="InterPro"/>
</dbReference>
<keyword evidence="1" id="KW-1133">Transmembrane helix</keyword>
<dbReference type="InterPro" id="IPR007445">
    <property type="entry name" value="PilO"/>
</dbReference>
<accession>A0A3B0Z541</accession>